<proteinExistence type="predicted"/>
<organism evidence="1 2">
    <name type="scientific">Chilo suppressalis</name>
    <name type="common">Asiatic rice borer moth</name>
    <dbReference type="NCBI Taxonomy" id="168631"/>
    <lineage>
        <taxon>Eukaryota</taxon>
        <taxon>Metazoa</taxon>
        <taxon>Ecdysozoa</taxon>
        <taxon>Arthropoda</taxon>
        <taxon>Hexapoda</taxon>
        <taxon>Insecta</taxon>
        <taxon>Pterygota</taxon>
        <taxon>Neoptera</taxon>
        <taxon>Endopterygota</taxon>
        <taxon>Lepidoptera</taxon>
        <taxon>Glossata</taxon>
        <taxon>Ditrysia</taxon>
        <taxon>Pyraloidea</taxon>
        <taxon>Crambidae</taxon>
        <taxon>Crambinae</taxon>
        <taxon>Chilo</taxon>
    </lineage>
</organism>
<dbReference type="InterPro" id="IPR012337">
    <property type="entry name" value="RNaseH-like_sf"/>
</dbReference>
<protein>
    <recommendedName>
        <fullName evidence="3">HAT C-terminal dimerisation domain-containing protein</fullName>
    </recommendedName>
</protein>
<gene>
    <name evidence="1" type="ORF">CHILSU_LOCUS9184</name>
</gene>
<dbReference type="EMBL" id="OU963898">
    <property type="protein sequence ID" value="CAH0405814.1"/>
    <property type="molecule type" value="Genomic_DNA"/>
</dbReference>
<evidence type="ECO:0000313" key="1">
    <source>
        <dbReference type="EMBL" id="CAH0405814.1"/>
    </source>
</evidence>
<name>A0ABN8BCW5_CHISP</name>
<reference evidence="1" key="1">
    <citation type="submission" date="2021-12" db="EMBL/GenBank/DDBJ databases">
        <authorList>
            <person name="King R."/>
        </authorList>
    </citation>
    <scope>NUCLEOTIDE SEQUENCE</scope>
</reference>
<evidence type="ECO:0008006" key="3">
    <source>
        <dbReference type="Google" id="ProtNLM"/>
    </source>
</evidence>
<dbReference type="SUPFAM" id="SSF53098">
    <property type="entry name" value="Ribonuclease H-like"/>
    <property type="match status" value="1"/>
</dbReference>
<sequence length="99" mass="11307">MFNDSDSSATSTDGNSSTCTDLETLQYLRDEDTSRNILNTYPTIKKFFLRCNTCLPSSAPVERLFSYGGMIMRPHRRNMSDALFEELVILKSLLNKENQ</sequence>
<dbReference type="Proteomes" id="UP001153292">
    <property type="component" value="Chromosome 5"/>
</dbReference>
<keyword evidence="2" id="KW-1185">Reference proteome</keyword>
<evidence type="ECO:0000313" key="2">
    <source>
        <dbReference type="Proteomes" id="UP001153292"/>
    </source>
</evidence>
<accession>A0ABN8BCW5</accession>